<dbReference type="PATRIC" id="fig|743722.3.peg.2665"/>
<proteinExistence type="predicted"/>
<dbReference type="eggNOG" id="ENOG50347S8">
    <property type="taxonomic scope" value="Bacteria"/>
</dbReference>
<organism evidence="1">
    <name type="scientific">Sphingobacterium sp. (strain 21)</name>
    <dbReference type="NCBI Taxonomy" id="743722"/>
    <lineage>
        <taxon>Bacteria</taxon>
        <taxon>Pseudomonadati</taxon>
        <taxon>Bacteroidota</taxon>
        <taxon>Sphingobacteriia</taxon>
        <taxon>Sphingobacteriales</taxon>
        <taxon>Sphingobacteriaceae</taxon>
        <taxon>Sphingobacterium</taxon>
    </lineage>
</organism>
<dbReference type="STRING" id="743722.Sph21_2488"/>
<evidence type="ECO:0000313" key="1">
    <source>
        <dbReference type="EMBL" id="ADZ79042.1"/>
    </source>
</evidence>
<reference evidence="1" key="1">
    <citation type="submission" date="2011-03" db="EMBL/GenBank/DDBJ databases">
        <title>Complete sequence of Sphingobacterium sp. 21.</title>
        <authorList>
            <consortium name="US DOE Joint Genome Institute"/>
            <person name="Lucas S."/>
            <person name="Copeland A."/>
            <person name="Lapidus A."/>
            <person name="Cheng J.-F."/>
            <person name="Goodwin L."/>
            <person name="Pitluck S."/>
            <person name="Davenport K."/>
            <person name="Detter J.C."/>
            <person name="Han C."/>
            <person name="Tapia R."/>
            <person name="Land M."/>
            <person name="Hauser L."/>
            <person name="Kyrpides N."/>
            <person name="Ivanova N."/>
            <person name="Ovchinnikova G."/>
            <person name="Pagani I."/>
            <person name="Siebers A.K."/>
            <person name="Allgaier M."/>
            <person name="Thelen M.P."/>
            <person name="Hugenholtz P."/>
            <person name="Woyke T."/>
        </authorList>
    </citation>
    <scope>NUCLEOTIDE SEQUENCE</scope>
    <source>
        <strain evidence="1">21</strain>
    </source>
</reference>
<dbReference type="OrthoDB" id="793520at2"/>
<dbReference type="EMBL" id="CP002584">
    <property type="protein sequence ID" value="ADZ79042.1"/>
    <property type="molecule type" value="Genomic_DNA"/>
</dbReference>
<dbReference type="KEGG" id="shg:Sph21_2488"/>
<sequence>MNQRLLFEGRALWIHDFEIQQMGYNERFTIRHFSFTPPLAKHEGHIILTDADIVLDGSEYKRIPLSNIEELYYGFDEHYTPASVKNFGAFWKPIRIRYGYAGILYLIINYRYFYTANEHFLSLLKGLLVSEQG</sequence>
<dbReference type="AlphaFoldDB" id="F4CEE1"/>
<gene>
    <name evidence="1" type="ordered locus">Sph21_2488</name>
</gene>
<accession>F4CEE1</accession>
<name>F4CEE1_SPHS2</name>
<dbReference type="HOGENOM" id="CLU_1968206_0_0_10"/>
<protein>
    <submittedName>
        <fullName evidence="1">Uncharacterized protein</fullName>
    </submittedName>
</protein>